<sequence length="122" mass="14240">MYAFDFRHDINLLDIRWTGLFTPEIAARYAHELNNAFWRSGFVPGYLLRVDMSGIRVQPSDSVMVVHNNMRNFPRASRIGMVTNSAIARQQILRLMKQPYLRIFDTRELALEWLLSPEEALA</sequence>
<dbReference type="RefSeq" id="WP_219020668.1">
    <property type="nucleotide sequence ID" value="NZ_CP079203.1"/>
</dbReference>
<reference evidence="2" key="1">
    <citation type="submission" date="2023-07" db="EMBL/GenBank/DDBJ databases">
        <title>Whole genome sequence analysis of rice epiphytic Sphingomonas sanguinis OsEp_Plm_15B2.</title>
        <authorList>
            <person name="Sahu K.P."/>
            <person name="Asharani P."/>
            <person name="Reddy B."/>
            <person name="Kumar A."/>
        </authorList>
    </citation>
    <scope>NUCLEOTIDE SEQUENCE [LARGE SCALE GENOMIC DNA]</scope>
    <source>
        <strain evidence="2">OsEp_Plm_15B2</strain>
    </source>
</reference>
<evidence type="ECO:0000313" key="1">
    <source>
        <dbReference type="EMBL" id="MDZ7283425.1"/>
    </source>
</evidence>
<proteinExistence type="predicted"/>
<evidence type="ECO:0000313" key="2">
    <source>
        <dbReference type="Proteomes" id="UP001292182"/>
    </source>
</evidence>
<organism evidence="1 2">
    <name type="scientific">Sphingomonas sanguinis</name>
    <dbReference type="NCBI Taxonomy" id="33051"/>
    <lineage>
        <taxon>Bacteria</taxon>
        <taxon>Pseudomonadati</taxon>
        <taxon>Pseudomonadota</taxon>
        <taxon>Alphaproteobacteria</taxon>
        <taxon>Sphingomonadales</taxon>
        <taxon>Sphingomonadaceae</taxon>
        <taxon>Sphingomonas</taxon>
    </lineage>
</organism>
<dbReference type="EMBL" id="JAOBTW010000021">
    <property type="protein sequence ID" value="MDZ7283425.1"/>
    <property type="molecule type" value="Genomic_DNA"/>
</dbReference>
<keyword evidence="2" id="KW-1185">Reference proteome</keyword>
<comment type="caution">
    <text evidence="1">The sequence shown here is derived from an EMBL/GenBank/DDBJ whole genome shotgun (WGS) entry which is preliminary data.</text>
</comment>
<accession>A0ABU5LU16</accession>
<name>A0ABU5LU16_9SPHN</name>
<protein>
    <submittedName>
        <fullName evidence="1">STAS/SEC14 domain-containing protein</fullName>
    </submittedName>
</protein>
<gene>
    <name evidence="1" type="ORF">N4G62_15455</name>
</gene>
<dbReference type="Proteomes" id="UP001292182">
    <property type="component" value="Unassembled WGS sequence"/>
</dbReference>